<sequence>MVDSITDISGAPAETQNNFGLFMPRCLVSSRNARKQKPISIVCHDHSLVVWKTELKTGTKPISVVKWVIPRKLLSCCRDTIMADPAMNPIRVAFERNSTTKPSLRNPKEAWKRPAKKAEEKAS</sequence>
<proteinExistence type="predicted"/>
<dbReference type="AlphaFoldDB" id="A0A2P2J2X3"/>
<reference evidence="2" key="1">
    <citation type="submission" date="2018-02" db="EMBL/GenBank/DDBJ databases">
        <title>Rhizophora mucronata_Transcriptome.</title>
        <authorList>
            <person name="Meera S.P."/>
            <person name="Sreeshan A."/>
            <person name="Augustine A."/>
        </authorList>
    </citation>
    <scope>NUCLEOTIDE SEQUENCE</scope>
    <source>
        <tissue evidence="2">Leaf</tissue>
    </source>
</reference>
<organism evidence="2">
    <name type="scientific">Rhizophora mucronata</name>
    <name type="common">Asiatic mangrove</name>
    <dbReference type="NCBI Taxonomy" id="61149"/>
    <lineage>
        <taxon>Eukaryota</taxon>
        <taxon>Viridiplantae</taxon>
        <taxon>Streptophyta</taxon>
        <taxon>Embryophyta</taxon>
        <taxon>Tracheophyta</taxon>
        <taxon>Spermatophyta</taxon>
        <taxon>Magnoliopsida</taxon>
        <taxon>eudicotyledons</taxon>
        <taxon>Gunneridae</taxon>
        <taxon>Pentapetalae</taxon>
        <taxon>rosids</taxon>
        <taxon>fabids</taxon>
        <taxon>Malpighiales</taxon>
        <taxon>Rhizophoraceae</taxon>
        <taxon>Rhizophora</taxon>
    </lineage>
</organism>
<name>A0A2P2J2X3_RHIMU</name>
<protein>
    <submittedName>
        <fullName evidence="2">Uncharacterized protein</fullName>
    </submittedName>
</protein>
<feature type="compositionally biased region" description="Basic and acidic residues" evidence="1">
    <location>
        <begin position="106"/>
        <end position="123"/>
    </location>
</feature>
<dbReference type="EMBL" id="GGEC01007348">
    <property type="protein sequence ID" value="MBW87831.1"/>
    <property type="molecule type" value="Transcribed_RNA"/>
</dbReference>
<evidence type="ECO:0000256" key="1">
    <source>
        <dbReference type="SAM" id="MobiDB-lite"/>
    </source>
</evidence>
<feature type="region of interest" description="Disordered" evidence="1">
    <location>
        <begin position="97"/>
        <end position="123"/>
    </location>
</feature>
<accession>A0A2P2J2X3</accession>
<evidence type="ECO:0000313" key="2">
    <source>
        <dbReference type="EMBL" id="MBW87831.1"/>
    </source>
</evidence>